<keyword evidence="2 7" id="KW-0812">Transmembrane</keyword>
<sequence>MTGRIYGFLILLLACVKVISASSSPIVEGSLSVGSRDYDLESSSKEIILNPQESITISFELSLVPEQVVISANSNGLQSIFYPIKKSTNSYELLLPLSKIPAIFKKNDDKIEFELICGDFNTKLNSITKLFSVTPSPELQKITEYKKSLRFGKLPEIYHIFKDHQIFVNPIISLLFIALIIVLFLGLVGAWTKIENLQFTSLSLVDFGFLLTLVLFEVIFVRYFIKDSIFLTISRVFITAPFAIVFGSRVLRKVRSRRLSKDVKKE</sequence>
<dbReference type="GO" id="GO:0008250">
    <property type="term" value="C:oligosaccharyltransferase complex"/>
    <property type="evidence" value="ECO:0007669"/>
    <property type="project" value="InterPro"/>
</dbReference>
<dbReference type="PROSITE" id="PS51257">
    <property type="entry name" value="PROKAR_LIPOPROTEIN"/>
    <property type="match status" value="1"/>
</dbReference>
<evidence type="ECO:0000256" key="8">
    <source>
        <dbReference type="SAM" id="SignalP"/>
    </source>
</evidence>
<comment type="subcellular location">
    <subcellularLocation>
        <location evidence="1">Endoplasmic reticulum membrane</location>
        <topology evidence="1">Multi-pass membrane protein</topology>
    </subcellularLocation>
</comment>
<dbReference type="STRING" id="669874.A0A1E4TUR5"/>
<gene>
    <name evidence="10" type="ORF">PACTADRAFT_75992</name>
</gene>
<dbReference type="UniPathway" id="UPA00378"/>
<feature type="domain" description="Ribophorin II C-terminal" evidence="9">
    <location>
        <begin position="167"/>
        <end position="258"/>
    </location>
</feature>
<proteinExistence type="predicted"/>
<accession>A0A1E4TUR5</accession>
<dbReference type="AlphaFoldDB" id="A0A1E4TUR5"/>
<evidence type="ECO:0000313" key="10">
    <source>
        <dbReference type="EMBL" id="ODV95523.1"/>
    </source>
</evidence>
<dbReference type="InterPro" id="IPR056790">
    <property type="entry name" value="Ribophorin_II_C"/>
</dbReference>
<evidence type="ECO:0000313" key="11">
    <source>
        <dbReference type="Proteomes" id="UP000094236"/>
    </source>
</evidence>
<evidence type="ECO:0000256" key="2">
    <source>
        <dbReference type="ARBA" id="ARBA00022692"/>
    </source>
</evidence>
<reference evidence="11" key="1">
    <citation type="submission" date="2016-05" db="EMBL/GenBank/DDBJ databases">
        <title>Comparative genomics of biotechnologically important yeasts.</title>
        <authorList>
            <consortium name="DOE Joint Genome Institute"/>
            <person name="Riley R."/>
            <person name="Haridas S."/>
            <person name="Wolfe K.H."/>
            <person name="Lopes M.R."/>
            <person name="Hittinger C.T."/>
            <person name="Goker M."/>
            <person name="Salamov A."/>
            <person name="Wisecaver J."/>
            <person name="Long T.M."/>
            <person name="Aerts A.L."/>
            <person name="Barry K."/>
            <person name="Choi C."/>
            <person name="Clum A."/>
            <person name="Coughlan A.Y."/>
            <person name="Deshpande S."/>
            <person name="Douglass A.P."/>
            <person name="Hanson S.J."/>
            <person name="Klenk H.-P."/>
            <person name="Labutti K."/>
            <person name="Lapidus A."/>
            <person name="Lindquist E."/>
            <person name="Lipzen A."/>
            <person name="Meier-Kolthoff J.P."/>
            <person name="Ohm R.A."/>
            <person name="Otillar R.P."/>
            <person name="Pangilinan J."/>
            <person name="Peng Y."/>
            <person name="Rokas A."/>
            <person name="Rosa C.A."/>
            <person name="Scheuner C."/>
            <person name="Sibirny A.A."/>
            <person name="Slot J.C."/>
            <person name="Stielow J.B."/>
            <person name="Sun H."/>
            <person name="Kurtzman C.P."/>
            <person name="Blackwell M."/>
            <person name="Grigoriev I.V."/>
            <person name="Jeffries T.W."/>
        </authorList>
    </citation>
    <scope>NUCLEOTIDE SEQUENCE [LARGE SCALE GENOMIC DNA]</scope>
    <source>
        <strain evidence="11">NRRL Y-2460</strain>
    </source>
</reference>
<keyword evidence="11" id="KW-1185">Reference proteome</keyword>
<feature type="transmembrane region" description="Helical" evidence="7">
    <location>
        <begin position="204"/>
        <end position="225"/>
    </location>
</feature>
<feature type="chain" id="PRO_5044292340" description="Ribophorin II C-terminal domain-containing protein" evidence="8">
    <location>
        <begin position="22"/>
        <end position="266"/>
    </location>
</feature>
<organism evidence="10 11">
    <name type="scientific">Pachysolen tannophilus NRRL Y-2460</name>
    <dbReference type="NCBI Taxonomy" id="669874"/>
    <lineage>
        <taxon>Eukaryota</taxon>
        <taxon>Fungi</taxon>
        <taxon>Dikarya</taxon>
        <taxon>Ascomycota</taxon>
        <taxon>Saccharomycotina</taxon>
        <taxon>Pichiomycetes</taxon>
        <taxon>Pachysolenaceae</taxon>
        <taxon>Pachysolen</taxon>
    </lineage>
</organism>
<feature type="signal peptide" evidence="8">
    <location>
        <begin position="1"/>
        <end position="21"/>
    </location>
</feature>
<protein>
    <recommendedName>
        <fullName evidence="9">Ribophorin II C-terminal domain-containing protein</fullName>
    </recommendedName>
</protein>
<evidence type="ECO:0000259" key="9">
    <source>
        <dbReference type="Pfam" id="PF25147"/>
    </source>
</evidence>
<name>A0A1E4TUR5_PACTA</name>
<keyword evidence="3 8" id="KW-0732">Signal</keyword>
<evidence type="ECO:0000256" key="4">
    <source>
        <dbReference type="ARBA" id="ARBA00022824"/>
    </source>
</evidence>
<evidence type="ECO:0000256" key="5">
    <source>
        <dbReference type="ARBA" id="ARBA00022989"/>
    </source>
</evidence>
<dbReference type="InterPro" id="IPR008814">
    <property type="entry name" value="Swp1"/>
</dbReference>
<feature type="transmembrane region" description="Helical" evidence="7">
    <location>
        <begin position="231"/>
        <end position="251"/>
    </location>
</feature>
<evidence type="ECO:0000256" key="7">
    <source>
        <dbReference type="SAM" id="Phobius"/>
    </source>
</evidence>
<evidence type="ECO:0000256" key="6">
    <source>
        <dbReference type="ARBA" id="ARBA00023136"/>
    </source>
</evidence>
<dbReference type="EMBL" id="KV454014">
    <property type="protein sequence ID" value="ODV95523.1"/>
    <property type="molecule type" value="Genomic_DNA"/>
</dbReference>
<dbReference type="Pfam" id="PF25147">
    <property type="entry name" value="Ribophorin_II_C"/>
    <property type="match status" value="1"/>
</dbReference>
<dbReference type="Proteomes" id="UP000094236">
    <property type="component" value="Unassembled WGS sequence"/>
</dbReference>
<feature type="transmembrane region" description="Helical" evidence="7">
    <location>
        <begin position="171"/>
        <end position="192"/>
    </location>
</feature>
<dbReference type="PANTHER" id="PTHR12640">
    <property type="entry name" value="RIBOPHORIN II"/>
    <property type="match status" value="1"/>
</dbReference>
<dbReference type="OrthoDB" id="432292at2759"/>
<keyword evidence="5 7" id="KW-1133">Transmembrane helix</keyword>
<keyword evidence="6 7" id="KW-0472">Membrane</keyword>
<keyword evidence="4" id="KW-0256">Endoplasmic reticulum</keyword>
<evidence type="ECO:0000256" key="1">
    <source>
        <dbReference type="ARBA" id="ARBA00004477"/>
    </source>
</evidence>
<dbReference type="PANTHER" id="PTHR12640:SF0">
    <property type="entry name" value="DOLICHYL-DIPHOSPHOOLIGOSACCHARIDE--PROTEIN GLYCOSYLTRANSFERASE SUBUNIT 2"/>
    <property type="match status" value="1"/>
</dbReference>
<evidence type="ECO:0000256" key="3">
    <source>
        <dbReference type="ARBA" id="ARBA00022729"/>
    </source>
</evidence>
<dbReference type="GO" id="GO:0006487">
    <property type="term" value="P:protein N-linked glycosylation"/>
    <property type="evidence" value="ECO:0007669"/>
    <property type="project" value="TreeGrafter"/>
</dbReference>